<keyword evidence="4" id="KW-1185">Reference proteome</keyword>
<accession>A0A2S9WSM9</accession>
<feature type="chain" id="PRO_5015556589" description="Ig-like domain-containing protein" evidence="1">
    <location>
        <begin position="30"/>
        <end position="1383"/>
    </location>
</feature>
<feature type="domain" description="Ig-like" evidence="2">
    <location>
        <begin position="805"/>
        <end position="877"/>
    </location>
</feature>
<sequence length="1383" mass="145203">MKKNYVSNLLPTPWLLFLLLFLPMLNAQAQCPTVTASPQVICDAPGLTFQDLNAFANPGANPIRWYANPTGGSPIPPSQLVRQGTYYAGDTTGNCGTREELVVDFTVDPSGQSLEAIFCDNENPTIQSYINQALAPNVPTGGSVEIYSDFALTNRRQPTEALPRSANYFIVFVDNAGCRSQIESGSIAVFDSPAAPSPPTTQDFCSDTAPTVADLDPGTTNNFNWYSEVDSGNSPIPPSLSPTTLLVDGETYYVQADNFFCESEAVAVTVRIAEPPVPGVGTTQQYCIDNLPQDDFDLFPLLTGNPDTTGTWEGPTTITNGNTGTTNISALTPGSYNYVYTVPGTDPCPDQTATITIVVNEILSSGVASDLSPLTFCESQAPTAYDLFQLIDDEDAGGTWTQGTTSSDPTVSSNFDFTTLAVGTYNFTYSQNLDPNPCPEDNTTVQVIILEDPNAGTAVPTEICENEIDQNSPFNLFDALDGSQDNNNGTWTDASNTTVTNSIDITGFTVEGSPYVFTYTIDNGSCTDSESISIVIQPAPESGNYIGTPFEVCEDAAAGSSPFDLFSLLDGTQDTNGTWFAGSNSSGTAVTNPIDLTTLGTGSFDFTYTVPAISNCTDDDVTVTVIITELPEAGTPTPFEVCETDAAAVSPLDLFDQLTGEDAGGDWSDDDATGALNGNNVDLTLLAVGSYSFTYTITDASCTETSTVTVTVTDAPEAGTGTDFEICLEDVTAGQQLDLFNQLADNDTNGSWNDDDATGALTNNILDLSALSQGSYNFTYTVIGIGSCVDDSETITVTINDIAAPVAPTTQEFCDQATVADLSATGTTIQWYSDAELTNLLASTDALQDGEDYYATQTDAVTNCESSVATAVTVTINQTPDTGVAAPITICSDNSAVDLFTALDGTQDAGGIWVDTDGSGALTGSTFDASAVAPGTYTFEYTITGTAPCGDSSTLTTVTVQNPVSAGTSTSIDFCSDNAPVDLFSLLGAADAGGTWSPALTSNTGVFDPAVDPTGTYTYTVMNGCNTSSATVEVTVTAAPDAGTSSTIMICKIDAPFDLTASLGGSPDTNGVWSPQLASGGNIFDPAVDTAGIYTYTVAATSPCSTDAVSQVDVMIEETAPPTVTSASLTFCASEMPMVMDLDAAVTGETITWYDSADATTPLTDDTLLVDGATYFATQTSNTGCESDQRVQVSAVVNDAPTPTLTADGGSFCVNDNPTLLDLTRNINEYDAAANNIQWYADANGTSPLSLSTLLSRDTTYYAVIVDPASACESSVRLAVTPDLTACGDVVVPDGFSPNNDGVNDTFDIDNLGFLYPNFEMEIYNRNGILVYKGVDSTPRFDGTSNQDALFSNGQLPVGVYFYILKFNDGSTKPRQGRLYISR</sequence>
<feature type="domain" description="Ig-like" evidence="2">
    <location>
        <begin position="1121"/>
        <end position="1198"/>
    </location>
</feature>
<name>A0A2S9WSM9_9FLAO</name>
<organism evidence="3 4">
    <name type="scientific">Nonlabens agnitus</name>
    <dbReference type="NCBI Taxonomy" id="870484"/>
    <lineage>
        <taxon>Bacteria</taxon>
        <taxon>Pseudomonadati</taxon>
        <taxon>Bacteroidota</taxon>
        <taxon>Flavobacteriia</taxon>
        <taxon>Flavobacteriales</taxon>
        <taxon>Flavobacteriaceae</taxon>
        <taxon>Nonlabens</taxon>
    </lineage>
</organism>
<dbReference type="Pfam" id="PF19081">
    <property type="entry name" value="Ig_7"/>
    <property type="match status" value="3"/>
</dbReference>
<dbReference type="Pfam" id="PF13585">
    <property type="entry name" value="CHU_C"/>
    <property type="match status" value="1"/>
</dbReference>
<gene>
    <name evidence="3" type="ORF">BST86_04925</name>
</gene>
<dbReference type="OrthoDB" id="1236981at2"/>
<feature type="domain" description="Ig-like" evidence="2">
    <location>
        <begin position="193"/>
        <end position="272"/>
    </location>
</feature>
<dbReference type="Proteomes" id="UP000239532">
    <property type="component" value="Unassembled WGS sequence"/>
</dbReference>
<dbReference type="EMBL" id="MQUC01000003">
    <property type="protein sequence ID" value="PRP66482.1"/>
    <property type="molecule type" value="Genomic_DNA"/>
</dbReference>
<evidence type="ECO:0000256" key="1">
    <source>
        <dbReference type="SAM" id="SignalP"/>
    </source>
</evidence>
<evidence type="ECO:0000313" key="3">
    <source>
        <dbReference type="EMBL" id="PRP66482.1"/>
    </source>
</evidence>
<comment type="caution">
    <text evidence="3">The sequence shown here is derived from an EMBL/GenBank/DDBJ whole genome shotgun (WGS) entry which is preliminary data.</text>
</comment>
<keyword evidence="1" id="KW-0732">Signal</keyword>
<evidence type="ECO:0000313" key="4">
    <source>
        <dbReference type="Proteomes" id="UP000239532"/>
    </source>
</evidence>
<evidence type="ECO:0000259" key="2">
    <source>
        <dbReference type="Pfam" id="PF19081"/>
    </source>
</evidence>
<dbReference type="InterPro" id="IPR044023">
    <property type="entry name" value="Ig_7"/>
</dbReference>
<dbReference type="RefSeq" id="WP_105982309.1">
    <property type="nucleotide sequence ID" value="NZ_MQUC01000003.1"/>
</dbReference>
<reference evidence="3 4" key="1">
    <citation type="submission" date="2016-11" db="EMBL/GenBank/DDBJ databases">
        <title>Trade-off between light-utilization and light-protection in marine flavobacteria.</title>
        <authorList>
            <person name="Kumagai Y."/>
        </authorList>
    </citation>
    <scope>NUCLEOTIDE SEQUENCE [LARGE SCALE GENOMIC DNA]</scope>
    <source>
        <strain evidence="3 4">JCM 17109</strain>
    </source>
</reference>
<protein>
    <recommendedName>
        <fullName evidence="2">Ig-like domain-containing protein</fullName>
    </recommendedName>
</protein>
<dbReference type="NCBIfam" id="TIGR04131">
    <property type="entry name" value="Bac_Flav_CTERM"/>
    <property type="match status" value="1"/>
</dbReference>
<dbReference type="InterPro" id="IPR026341">
    <property type="entry name" value="T9SS_type_B"/>
</dbReference>
<feature type="signal peptide" evidence="1">
    <location>
        <begin position="1"/>
        <end position="29"/>
    </location>
</feature>
<proteinExistence type="predicted"/>